<dbReference type="GO" id="GO:0016887">
    <property type="term" value="F:ATP hydrolysis activity"/>
    <property type="evidence" value="ECO:0007669"/>
    <property type="project" value="InterPro"/>
</dbReference>
<dbReference type="GO" id="GO:0005886">
    <property type="term" value="C:plasma membrane"/>
    <property type="evidence" value="ECO:0007669"/>
    <property type="project" value="UniProtKB-SubCell"/>
</dbReference>
<dbReference type="Pfam" id="PF00005">
    <property type="entry name" value="ABC_tran"/>
    <property type="match status" value="1"/>
</dbReference>
<keyword evidence="11" id="KW-1185">Reference proteome</keyword>
<dbReference type="GO" id="GO:0005524">
    <property type="term" value="F:ATP binding"/>
    <property type="evidence" value="ECO:0007669"/>
    <property type="project" value="UniProtKB-KW"/>
</dbReference>
<name>A0A7I9VAP2_9ACTN</name>
<evidence type="ECO:0000313" key="10">
    <source>
        <dbReference type="EMBL" id="GEE02181.1"/>
    </source>
</evidence>
<dbReference type="Gene3D" id="1.20.1560.10">
    <property type="entry name" value="ABC transporter type 1, transmembrane domain"/>
    <property type="match status" value="1"/>
</dbReference>
<feature type="transmembrane region" description="Helical" evidence="7">
    <location>
        <begin position="21"/>
        <end position="48"/>
    </location>
</feature>
<dbReference type="SMART" id="SM00382">
    <property type="entry name" value="AAA"/>
    <property type="match status" value="1"/>
</dbReference>
<dbReference type="PROSITE" id="PS50929">
    <property type="entry name" value="ABC_TM1F"/>
    <property type="match status" value="1"/>
</dbReference>
<dbReference type="InterPro" id="IPR003439">
    <property type="entry name" value="ABC_transporter-like_ATP-bd"/>
</dbReference>
<feature type="domain" description="ABC transporter" evidence="8">
    <location>
        <begin position="328"/>
        <end position="556"/>
    </location>
</feature>
<feature type="domain" description="ABC transmembrane type-1" evidence="9">
    <location>
        <begin position="24"/>
        <end position="297"/>
    </location>
</feature>
<dbReference type="PROSITE" id="PS00211">
    <property type="entry name" value="ABC_TRANSPORTER_1"/>
    <property type="match status" value="1"/>
</dbReference>
<keyword evidence="6 7" id="KW-0472">Membrane</keyword>
<comment type="subcellular location">
    <subcellularLocation>
        <location evidence="1">Cell membrane</location>
        <topology evidence="1">Multi-pass membrane protein</topology>
    </subcellularLocation>
</comment>
<dbReference type="EMBL" id="BJOV01000005">
    <property type="protein sequence ID" value="GEE02181.1"/>
    <property type="molecule type" value="Genomic_DNA"/>
</dbReference>
<evidence type="ECO:0000259" key="9">
    <source>
        <dbReference type="PROSITE" id="PS50929"/>
    </source>
</evidence>
<dbReference type="SUPFAM" id="SSF52540">
    <property type="entry name" value="P-loop containing nucleoside triphosphate hydrolases"/>
    <property type="match status" value="1"/>
</dbReference>
<reference evidence="11" key="1">
    <citation type="submission" date="2019-06" db="EMBL/GenBank/DDBJ databases">
        <title>Gordonia isolated from sludge of a wastewater treatment plant.</title>
        <authorList>
            <person name="Tamura T."/>
            <person name="Aoyama K."/>
            <person name="Kang Y."/>
            <person name="Saito S."/>
            <person name="Akiyama N."/>
            <person name="Yazawa K."/>
            <person name="Gonoi T."/>
            <person name="Mikami Y."/>
        </authorList>
    </citation>
    <scope>NUCLEOTIDE SEQUENCE [LARGE SCALE GENOMIC DNA]</scope>
    <source>
        <strain evidence="11">NBRC 107696</strain>
    </source>
</reference>
<feature type="transmembrane region" description="Helical" evidence="7">
    <location>
        <begin position="125"/>
        <end position="146"/>
    </location>
</feature>
<organism evidence="10 11">
    <name type="scientific">Gordonia spumicola</name>
    <dbReference type="NCBI Taxonomy" id="589161"/>
    <lineage>
        <taxon>Bacteria</taxon>
        <taxon>Bacillati</taxon>
        <taxon>Actinomycetota</taxon>
        <taxon>Actinomycetes</taxon>
        <taxon>Mycobacteriales</taxon>
        <taxon>Gordoniaceae</taxon>
        <taxon>Gordonia</taxon>
    </lineage>
</organism>
<evidence type="ECO:0000256" key="1">
    <source>
        <dbReference type="ARBA" id="ARBA00004651"/>
    </source>
</evidence>
<dbReference type="Proteomes" id="UP000444960">
    <property type="component" value="Unassembled WGS sequence"/>
</dbReference>
<dbReference type="PROSITE" id="PS50893">
    <property type="entry name" value="ABC_TRANSPORTER_2"/>
    <property type="match status" value="1"/>
</dbReference>
<keyword evidence="3" id="KW-0547">Nucleotide-binding</keyword>
<dbReference type="OrthoDB" id="9806127at2"/>
<gene>
    <name evidence="10" type="ORF">nbrc107696_26270</name>
</gene>
<dbReference type="GO" id="GO:0140359">
    <property type="term" value="F:ABC-type transporter activity"/>
    <property type="evidence" value="ECO:0007669"/>
    <property type="project" value="InterPro"/>
</dbReference>
<dbReference type="InterPro" id="IPR017871">
    <property type="entry name" value="ABC_transporter-like_CS"/>
</dbReference>
<proteinExistence type="predicted"/>
<protein>
    <submittedName>
        <fullName evidence="10">ABC transporter ATP-binding protein</fullName>
    </submittedName>
</protein>
<evidence type="ECO:0000256" key="5">
    <source>
        <dbReference type="ARBA" id="ARBA00022989"/>
    </source>
</evidence>
<evidence type="ECO:0000256" key="4">
    <source>
        <dbReference type="ARBA" id="ARBA00022840"/>
    </source>
</evidence>
<dbReference type="InterPro" id="IPR039421">
    <property type="entry name" value="Type_1_exporter"/>
</dbReference>
<keyword evidence="2 7" id="KW-0812">Transmembrane</keyword>
<dbReference type="InterPro" id="IPR011527">
    <property type="entry name" value="ABC1_TM_dom"/>
</dbReference>
<dbReference type="PANTHER" id="PTHR24221">
    <property type="entry name" value="ATP-BINDING CASSETTE SUB-FAMILY B"/>
    <property type="match status" value="1"/>
</dbReference>
<keyword evidence="5 7" id="KW-1133">Transmembrane helix</keyword>
<comment type="caution">
    <text evidence="10">The sequence shown here is derived from an EMBL/GenBank/DDBJ whole genome shotgun (WGS) entry which is preliminary data.</text>
</comment>
<evidence type="ECO:0000313" key="11">
    <source>
        <dbReference type="Proteomes" id="UP000444960"/>
    </source>
</evidence>
<accession>A0A7I9VAP2</accession>
<sequence>MIFADLAAVTGDAHRVDRTAFYGLTAASTVLQAAATVMLVPLFSALFGDAPSDAWPWVGAMVVCLVVAWLADMSATRAGLRVGFGVIDAAERSGVAAIRRLDTADLHGDRASTLRDLVTTSGPDAVSAVVLMFSPLIHAALLVPVLSIGLLFVSWQLAVAGFVAGAALFGAFFASRRAVSLAEDDFAAAGRDLDDRMLEFAWAQPTLRASGVGPRLVADVVARSRSRGLRLLAWQIPGDILFSIVGQLVLIALGATAGALYLSGDLEGSAAAALIVVALRMVESTGSLSLLATPFAATERTLADLRELVAADDGARPARGREPGPAAVSLASVGYVYPDGTQALRDVDLDIAAGEITVIVGRSGSGKSTLLDVVAGLREPSTGAVDVAGEPTDAADRLAGSSVVFQTTLLRPGSVRDNVVTDGHDVDLADVADLARLDTVLAGLPDGWESRIGEGGNALSGGERQRVGLARALAKPAGVLLVDEATSALDVITERAVVDSLRRIRGSRTIVVVTHRPALIAIADSVLVLDDGRVAESGPVDDLLNRGGVFADLWERWRASEGWQV</sequence>
<dbReference type="AlphaFoldDB" id="A0A7I9VAP2"/>
<evidence type="ECO:0000256" key="2">
    <source>
        <dbReference type="ARBA" id="ARBA00022692"/>
    </source>
</evidence>
<evidence type="ECO:0000256" key="3">
    <source>
        <dbReference type="ARBA" id="ARBA00022741"/>
    </source>
</evidence>
<dbReference type="InterPro" id="IPR003593">
    <property type="entry name" value="AAA+_ATPase"/>
</dbReference>
<feature type="transmembrane region" description="Helical" evidence="7">
    <location>
        <begin position="240"/>
        <end position="262"/>
    </location>
</feature>
<keyword evidence="4 10" id="KW-0067">ATP-binding</keyword>
<dbReference type="InterPro" id="IPR036640">
    <property type="entry name" value="ABC1_TM_sf"/>
</dbReference>
<dbReference type="PANTHER" id="PTHR24221:SF503">
    <property type="entry name" value="MITOCHONDRIAL POTASSIUM CHANNEL ATP-BINDING SUBUNIT"/>
    <property type="match status" value="1"/>
</dbReference>
<dbReference type="SUPFAM" id="SSF90123">
    <property type="entry name" value="ABC transporter transmembrane region"/>
    <property type="match status" value="1"/>
</dbReference>
<evidence type="ECO:0000259" key="8">
    <source>
        <dbReference type="PROSITE" id="PS50893"/>
    </source>
</evidence>
<dbReference type="Gene3D" id="3.40.50.300">
    <property type="entry name" value="P-loop containing nucleotide triphosphate hydrolases"/>
    <property type="match status" value="1"/>
</dbReference>
<feature type="transmembrane region" description="Helical" evidence="7">
    <location>
        <begin position="54"/>
        <end position="71"/>
    </location>
</feature>
<evidence type="ECO:0000256" key="6">
    <source>
        <dbReference type="ARBA" id="ARBA00023136"/>
    </source>
</evidence>
<feature type="transmembrane region" description="Helical" evidence="7">
    <location>
        <begin position="152"/>
        <end position="174"/>
    </location>
</feature>
<dbReference type="InterPro" id="IPR027417">
    <property type="entry name" value="P-loop_NTPase"/>
</dbReference>
<dbReference type="RefSeq" id="WP_161895928.1">
    <property type="nucleotide sequence ID" value="NZ_BJOV01000005.1"/>
</dbReference>
<evidence type="ECO:0000256" key="7">
    <source>
        <dbReference type="SAM" id="Phobius"/>
    </source>
</evidence>